<evidence type="ECO:0000256" key="3">
    <source>
        <dbReference type="ARBA" id="ARBA00004892"/>
    </source>
</evidence>
<comment type="similarity">
    <text evidence="4 9">Belongs to the mannonate dehydratase family.</text>
</comment>
<organism evidence="10 11">
    <name type="scientific">Paracoccus alcaliphilus</name>
    <dbReference type="NCBI Taxonomy" id="34002"/>
    <lineage>
        <taxon>Bacteria</taxon>
        <taxon>Pseudomonadati</taxon>
        <taxon>Pseudomonadota</taxon>
        <taxon>Alphaproteobacteria</taxon>
        <taxon>Rhodobacterales</taxon>
        <taxon>Paracoccaceae</taxon>
        <taxon>Paracoccus</taxon>
    </lineage>
</organism>
<proteinExistence type="inferred from homology"/>
<dbReference type="Pfam" id="PF03786">
    <property type="entry name" value="UxuA"/>
    <property type="match status" value="1"/>
</dbReference>
<evidence type="ECO:0000256" key="4">
    <source>
        <dbReference type="ARBA" id="ARBA00007389"/>
    </source>
</evidence>
<keyword evidence="8 9" id="KW-0456">Lyase</keyword>
<dbReference type="GO" id="GO:0042840">
    <property type="term" value="P:D-glucuronate catabolic process"/>
    <property type="evidence" value="ECO:0007669"/>
    <property type="project" value="TreeGrafter"/>
</dbReference>
<dbReference type="SUPFAM" id="SSF51658">
    <property type="entry name" value="Xylose isomerase-like"/>
    <property type="match status" value="1"/>
</dbReference>
<sequence>MRQTWRWFGPKDLVSIDDMMQAGVEGVVSALHHIPTGAVWTAEEIARRQALIGVMKDGSPSGLKWDVVESLPVSEDIKKQKGDWRAHIEAWKASMRALRGAGIEVICYNFMPVLDWTRTDLAHRRPNGATCMRFDLIDFAAFDIHILARPDAAGDFPEAVVDEATRRFAAMSDDDKAALAQNVVFGLPGAAENFSLEDVRAHLAEYDRLSPETLRGHMIDFLSEVAPLAQELGVRLCCHPDDPPFTLLGLPRVMSTEADYRTVLDAVDLPANGVTLCAGSLGARPDNDLPGMMQRLADRVHFLHLRNVTRESDQIMGSFHEAEHLGGGTDMVALIAAVLREERRRRAEGRADHQIPFRPDHGQDILDDLTRKAQPGYPSIGRLKGLAELRGIMTALDHPAEGLRA</sequence>
<evidence type="ECO:0000256" key="9">
    <source>
        <dbReference type="HAMAP-Rule" id="MF_00106"/>
    </source>
</evidence>
<dbReference type="GO" id="GO:0008198">
    <property type="term" value="F:ferrous iron binding"/>
    <property type="evidence" value="ECO:0007669"/>
    <property type="project" value="TreeGrafter"/>
</dbReference>
<keyword evidence="7 9" id="KW-0464">Manganese</keyword>
<accession>A0A1H8JIN7</accession>
<evidence type="ECO:0000313" key="10">
    <source>
        <dbReference type="EMBL" id="SEN80068.1"/>
    </source>
</evidence>
<dbReference type="EMBL" id="FODE01000017">
    <property type="protein sequence ID" value="SEN80068.1"/>
    <property type="molecule type" value="Genomic_DNA"/>
</dbReference>
<evidence type="ECO:0000256" key="6">
    <source>
        <dbReference type="ARBA" id="ARBA00023004"/>
    </source>
</evidence>
<dbReference type="EC" id="4.2.1.8" evidence="5 9"/>
<gene>
    <name evidence="9" type="primary">uxuA</name>
    <name evidence="10" type="ORF">SAMN04489859_101741</name>
</gene>
<comment type="function">
    <text evidence="2 9">Catalyzes the dehydration of D-mannonate.</text>
</comment>
<dbReference type="PIRSF" id="PIRSF016049">
    <property type="entry name" value="Man_dehyd"/>
    <property type="match status" value="1"/>
</dbReference>
<dbReference type="OrthoDB" id="9780250at2"/>
<dbReference type="RefSeq" id="WP_090612939.1">
    <property type="nucleotide sequence ID" value="NZ_CP067124.1"/>
</dbReference>
<dbReference type="UniPathway" id="UPA00246"/>
<comment type="catalytic activity">
    <reaction evidence="1 9">
        <text>D-mannonate = 2-dehydro-3-deoxy-D-gluconate + H2O</text>
        <dbReference type="Rhea" id="RHEA:20097"/>
        <dbReference type="ChEBI" id="CHEBI:15377"/>
        <dbReference type="ChEBI" id="CHEBI:17767"/>
        <dbReference type="ChEBI" id="CHEBI:57990"/>
        <dbReference type="EC" id="4.2.1.8"/>
    </reaction>
</comment>
<dbReference type="GO" id="GO:0030145">
    <property type="term" value="F:manganese ion binding"/>
    <property type="evidence" value="ECO:0007669"/>
    <property type="project" value="TreeGrafter"/>
</dbReference>
<reference evidence="10 11" key="1">
    <citation type="submission" date="2016-10" db="EMBL/GenBank/DDBJ databases">
        <authorList>
            <person name="de Groot N.N."/>
        </authorList>
    </citation>
    <scope>NUCLEOTIDE SEQUENCE [LARGE SCALE GENOMIC DNA]</scope>
    <source>
        <strain evidence="10 11">DSM 8512</strain>
    </source>
</reference>
<dbReference type="GO" id="GO:0008927">
    <property type="term" value="F:mannonate dehydratase activity"/>
    <property type="evidence" value="ECO:0007669"/>
    <property type="project" value="UniProtKB-UniRule"/>
</dbReference>
<evidence type="ECO:0000256" key="2">
    <source>
        <dbReference type="ARBA" id="ARBA00002713"/>
    </source>
</evidence>
<evidence type="ECO:0000256" key="5">
    <source>
        <dbReference type="ARBA" id="ARBA00012927"/>
    </source>
</evidence>
<name>A0A1H8JIN7_9RHOB</name>
<protein>
    <recommendedName>
        <fullName evidence="5 9">Mannonate dehydratase</fullName>
        <ecNumber evidence="5 9">4.2.1.8</ecNumber>
    </recommendedName>
    <alternativeName>
        <fullName evidence="9">D-mannonate hydro-lyase</fullName>
    </alternativeName>
</protein>
<dbReference type="NCBIfam" id="NF003027">
    <property type="entry name" value="PRK03906.1"/>
    <property type="match status" value="1"/>
</dbReference>
<dbReference type="STRING" id="34002.SAMN04489859_101741"/>
<dbReference type="InterPro" id="IPR004628">
    <property type="entry name" value="Man_deHydtase"/>
</dbReference>
<comment type="pathway">
    <text evidence="3 9">Carbohydrate metabolism; pentose and glucuronate interconversion.</text>
</comment>
<evidence type="ECO:0000256" key="7">
    <source>
        <dbReference type="ARBA" id="ARBA00023211"/>
    </source>
</evidence>
<dbReference type="NCBIfam" id="TIGR00695">
    <property type="entry name" value="uxuA"/>
    <property type="match status" value="1"/>
</dbReference>
<evidence type="ECO:0000256" key="8">
    <source>
        <dbReference type="ARBA" id="ARBA00023239"/>
    </source>
</evidence>
<dbReference type="PANTHER" id="PTHR30387">
    <property type="entry name" value="MANNONATE DEHYDRATASE"/>
    <property type="match status" value="1"/>
</dbReference>
<evidence type="ECO:0000256" key="1">
    <source>
        <dbReference type="ARBA" id="ARBA00001794"/>
    </source>
</evidence>
<dbReference type="HAMAP" id="MF_00106">
    <property type="entry name" value="UxuA"/>
    <property type="match status" value="1"/>
</dbReference>
<dbReference type="PANTHER" id="PTHR30387:SF2">
    <property type="entry name" value="MANNONATE DEHYDRATASE"/>
    <property type="match status" value="1"/>
</dbReference>
<keyword evidence="6 9" id="KW-0408">Iron</keyword>
<evidence type="ECO:0000313" key="11">
    <source>
        <dbReference type="Proteomes" id="UP000199054"/>
    </source>
</evidence>
<dbReference type="Proteomes" id="UP000199054">
    <property type="component" value="Unassembled WGS sequence"/>
</dbReference>
<dbReference type="InterPro" id="IPR036237">
    <property type="entry name" value="Xyl_isomerase-like_sf"/>
</dbReference>
<dbReference type="Gene3D" id="3.20.20.150">
    <property type="entry name" value="Divalent-metal-dependent TIM barrel enzymes"/>
    <property type="match status" value="1"/>
</dbReference>
<keyword evidence="11" id="KW-1185">Reference proteome</keyword>
<dbReference type="AlphaFoldDB" id="A0A1H8JIN7"/>
<comment type="cofactor">
    <cofactor evidence="9">
        <name>Fe(2+)</name>
        <dbReference type="ChEBI" id="CHEBI:29033"/>
    </cofactor>
    <cofactor evidence="9">
        <name>Mn(2+)</name>
        <dbReference type="ChEBI" id="CHEBI:29035"/>
    </cofactor>
</comment>